<reference evidence="3" key="1">
    <citation type="submission" date="2021-04" db="EMBL/GenBank/DDBJ databases">
        <title>Ouciella asimina sp. nov., isolated from the surface seawater in the hydrothermal field of Okinawa Trough.</title>
        <authorList>
            <person name="Shuang W."/>
        </authorList>
    </citation>
    <scope>NUCLEOTIDE SEQUENCE</scope>
    <source>
        <strain evidence="3">LXI357</strain>
    </source>
</reference>
<dbReference type="AlphaFoldDB" id="A0A8T4IEF3"/>
<dbReference type="InterPro" id="IPR007844">
    <property type="entry name" value="AsmA"/>
</dbReference>
<comment type="caution">
    <text evidence="3">The sequence shown here is derived from an EMBL/GenBank/DDBJ whole genome shotgun (WGS) entry which is preliminary data.</text>
</comment>
<gene>
    <name evidence="3" type="ORF">J7S20_10965</name>
</gene>
<dbReference type="GO" id="GO:0090313">
    <property type="term" value="P:regulation of protein targeting to membrane"/>
    <property type="evidence" value="ECO:0007669"/>
    <property type="project" value="TreeGrafter"/>
</dbReference>
<evidence type="ECO:0000313" key="4">
    <source>
        <dbReference type="Proteomes" id="UP000676996"/>
    </source>
</evidence>
<feature type="domain" description="AsmA" evidence="2">
    <location>
        <begin position="17"/>
        <end position="134"/>
    </location>
</feature>
<dbReference type="RefSeq" id="WP_284054277.1">
    <property type="nucleotide sequence ID" value="NZ_JAGRQC010000003.1"/>
</dbReference>
<dbReference type="Proteomes" id="UP000676996">
    <property type="component" value="Unassembled WGS sequence"/>
</dbReference>
<dbReference type="GO" id="GO:0005886">
    <property type="term" value="C:plasma membrane"/>
    <property type="evidence" value="ECO:0007669"/>
    <property type="project" value="TreeGrafter"/>
</dbReference>
<dbReference type="InterPro" id="IPR052894">
    <property type="entry name" value="AsmA-related"/>
</dbReference>
<dbReference type="PANTHER" id="PTHR30441:SF4">
    <property type="entry name" value="PROTEIN ASMA"/>
    <property type="match status" value="1"/>
</dbReference>
<accession>A0A8T4IEF3</accession>
<feature type="domain" description="AsmA" evidence="2">
    <location>
        <begin position="278"/>
        <end position="512"/>
    </location>
</feature>
<name>A0A8T4IEF3_9SPHN</name>
<evidence type="ECO:0000313" key="3">
    <source>
        <dbReference type="EMBL" id="MBR0553027.1"/>
    </source>
</evidence>
<proteinExistence type="predicted"/>
<evidence type="ECO:0000256" key="1">
    <source>
        <dbReference type="SAM" id="Phobius"/>
    </source>
</evidence>
<organism evidence="3 4">
    <name type="scientific">Stakelama marina</name>
    <dbReference type="NCBI Taxonomy" id="2826939"/>
    <lineage>
        <taxon>Bacteria</taxon>
        <taxon>Pseudomonadati</taxon>
        <taxon>Pseudomonadota</taxon>
        <taxon>Alphaproteobacteria</taxon>
        <taxon>Sphingomonadales</taxon>
        <taxon>Sphingomonadaceae</taxon>
        <taxon>Stakelama</taxon>
    </lineage>
</organism>
<dbReference type="EMBL" id="JAGRQC010000003">
    <property type="protein sequence ID" value="MBR0553027.1"/>
    <property type="molecule type" value="Genomic_DNA"/>
</dbReference>
<keyword evidence="1" id="KW-1133">Transmembrane helix</keyword>
<evidence type="ECO:0000259" key="2">
    <source>
        <dbReference type="Pfam" id="PF05170"/>
    </source>
</evidence>
<keyword evidence="4" id="KW-1185">Reference proteome</keyword>
<keyword evidence="1" id="KW-0812">Transmembrane</keyword>
<protein>
    <submittedName>
        <fullName evidence="3">AsmA family protein</fullName>
    </submittedName>
</protein>
<dbReference type="Pfam" id="PF05170">
    <property type="entry name" value="AsmA"/>
    <property type="match status" value="2"/>
</dbReference>
<keyword evidence="1" id="KW-0472">Membrane</keyword>
<feature type="transmembrane region" description="Helical" evidence="1">
    <location>
        <begin position="12"/>
        <end position="35"/>
    </location>
</feature>
<sequence length="613" mass="64875">MISAKQSRLARRIAIGVVAVVVLALLALAMFPWGALDGLVRDRLSERFRTRVALDSVERIGWFGFHPTVRIRGLRVAQPRWAGTGDMIRVEQADLRFAALPLLTGSFDPEALSLSGAKLALVRDGDGRKNWEAQSSSGGGSGNGIESLSIADSFLTYSDAKQDRSFALRLRADDSGVFATGKGHVRDAPVDVSAKGAPVTRDARWPFTVAIDGSALSMTIDGAMDHPLDTGHMNAEIDAKAANLRYVDAIIEAGLFGTQPVNLSARADHDGDIWKIIGLTGTIGRSRLSEGHATIVKDNGRSRIDGALDFATLDFNDLASDAGLAKAAAQHARTGPRILPDTRIDLKSVSDVDGSLDIRVAKLLFDDKTPFTALSGTLVLDHSRLHISPVVANLIRGTLSGPVVIDQRDRKAPQLSVDLTLKDSTIATFGGAGDFDAPLSGYAKLTGSGETIRAALGRSTGTVALVSSSGVLPAKLASFIGLDVGRGVFADKDKQARLRCLGMRLDVKNGLGTFDPLLIDTSRSQTRVVGGIRLSDEQIRAALYGAPKKDSILRLKKPITVSGTIRSPKAHAPEGAKSVGNILGMLGDAITGNQRPLADNVDCAALRGKVLAR</sequence>
<dbReference type="PANTHER" id="PTHR30441">
    <property type="entry name" value="DUF748 DOMAIN-CONTAINING PROTEIN"/>
    <property type="match status" value="1"/>
</dbReference>